<proteinExistence type="predicted"/>
<sequence length="119" mass="12437">MWDGGGREIGGATGDRLRTGVVGGGGAGSIRPGPAGYESCPTTGRNADGLVTSPPLHITRVRPRCAHQPILSPVTHCHGAIPLRHPGRQAATIRWNVTAGKVPAPRPWPLSPPTYQIQT</sequence>
<evidence type="ECO:0000313" key="2">
    <source>
        <dbReference type="EMBL" id="ACL23125.1"/>
    </source>
</evidence>
<dbReference type="KEGG" id="cag:Cagg_0174"/>
<organism evidence="2 3">
    <name type="scientific">Chloroflexus aggregans (strain MD-66 / DSM 9485)</name>
    <dbReference type="NCBI Taxonomy" id="326427"/>
    <lineage>
        <taxon>Bacteria</taxon>
        <taxon>Bacillati</taxon>
        <taxon>Chloroflexota</taxon>
        <taxon>Chloroflexia</taxon>
        <taxon>Chloroflexales</taxon>
        <taxon>Chloroflexineae</taxon>
        <taxon>Chloroflexaceae</taxon>
        <taxon>Chloroflexus</taxon>
    </lineage>
</organism>
<protein>
    <submittedName>
        <fullName evidence="2">Uncharacterized protein</fullName>
    </submittedName>
</protein>
<reference evidence="2" key="1">
    <citation type="submission" date="2008-12" db="EMBL/GenBank/DDBJ databases">
        <title>Complete sequence of Chloroflexus aggregans DSM 9485.</title>
        <authorList>
            <consortium name="US DOE Joint Genome Institute"/>
            <person name="Lucas S."/>
            <person name="Copeland A."/>
            <person name="Lapidus A."/>
            <person name="Glavina del Rio T."/>
            <person name="Dalin E."/>
            <person name="Tice H."/>
            <person name="Pitluck S."/>
            <person name="Foster B."/>
            <person name="Larimer F."/>
            <person name="Land M."/>
            <person name="Hauser L."/>
            <person name="Kyrpides N."/>
            <person name="Mikhailova N."/>
            <person name="Bryant D."/>
            <person name="Richardson P."/>
        </authorList>
    </citation>
    <scope>NUCLEOTIDE SEQUENCE</scope>
    <source>
        <strain evidence="2">DSM 9485</strain>
    </source>
</reference>
<evidence type="ECO:0000313" key="3">
    <source>
        <dbReference type="Proteomes" id="UP000002508"/>
    </source>
</evidence>
<dbReference type="AlphaFoldDB" id="B8GCS5"/>
<dbReference type="EMBL" id="CP001337">
    <property type="protein sequence ID" value="ACL23125.1"/>
    <property type="molecule type" value="Genomic_DNA"/>
</dbReference>
<dbReference type="HOGENOM" id="CLU_2057177_0_0_0"/>
<name>B8GCS5_CHLAD</name>
<dbReference type="Proteomes" id="UP000002508">
    <property type="component" value="Chromosome"/>
</dbReference>
<accession>B8GCS5</accession>
<dbReference type="STRING" id="326427.Cagg_0174"/>
<feature type="region of interest" description="Disordered" evidence="1">
    <location>
        <begin position="1"/>
        <end position="54"/>
    </location>
</feature>
<evidence type="ECO:0000256" key="1">
    <source>
        <dbReference type="SAM" id="MobiDB-lite"/>
    </source>
</evidence>
<keyword evidence="3" id="KW-1185">Reference proteome</keyword>
<gene>
    <name evidence="2" type="ordered locus">Cagg_0174</name>
</gene>